<dbReference type="AlphaFoldDB" id="A0A0G2HSX1"/>
<evidence type="ECO:0000256" key="2">
    <source>
        <dbReference type="SAM" id="Phobius"/>
    </source>
</evidence>
<feature type="region of interest" description="Disordered" evidence="1">
    <location>
        <begin position="288"/>
        <end position="311"/>
    </location>
</feature>
<accession>A0A0G2HSX1</accession>
<dbReference type="Proteomes" id="UP000034164">
    <property type="component" value="Unassembled WGS sequence"/>
</dbReference>
<keyword evidence="2" id="KW-0472">Membrane</keyword>
<dbReference type="OrthoDB" id="3065412at2759"/>
<feature type="compositionally biased region" description="Polar residues" evidence="1">
    <location>
        <begin position="297"/>
        <end position="311"/>
    </location>
</feature>
<evidence type="ECO:0000313" key="4">
    <source>
        <dbReference type="Proteomes" id="UP000034164"/>
    </source>
</evidence>
<gene>
    <name evidence="3" type="ORF">EMCG_04506</name>
</gene>
<dbReference type="EMBL" id="LCZI01001424">
    <property type="protein sequence ID" value="KKZ60820.1"/>
    <property type="molecule type" value="Genomic_DNA"/>
</dbReference>
<feature type="region of interest" description="Disordered" evidence="1">
    <location>
        <begin position="1"/>
        <end position="21"/>
    </location>
</feature>
<sequence length="356" mass="38841">MMDRTFQRRTEISTGKYSSPVMIPGPPTISVTTIDPSIIPKSSGFFPSTFVTSISTTAMDKINNVGTLGSRDFGPGVVIGACTWPTEDTTVTDSNHRTTVYPHIVCRDNKERTCCAYEETPGALLSACPQGYMTTGENACCPHGWSIFSTLLGTQTPCYSQFLTAVPLAATASADTGTTTIRTALFAKKYDLVPSKTAWPSISPTSSASLEPTERALSNSRRLNDREIAGVVVGSVSGAVLLVGIAIILLRRWKRQNSTSKITVDDLIRQPTKGIHELALTDNQYPAMQPRDKSRMMGTTQSIPPNTTNHNPHLSMAYSTEMTPTIRVVEPQELPGNMFINEYHPAYRNDPGSWRN</sequence>
<name>A0A0G2HSX1_9EURO</name>
<proteinExistence type="predicted"/>
<comment type="caution">
    <text evidence="3">The sequence shown here is derived from an EMBL/GenBank/DDBJ whole genome shotgun (WGS) entry which is preliminary data.</text>
</comment>
<feature type="compositionally biased region" description="Basic and acidic residues" evidence="1">
    <location>
        <begin position="1"/>
        <end position="11"/>
    </location>
</feature>
<organism evidence="3 4">
    <name type="scientific">[Emmonsia] crescens</name>
    <dbReference type="NCBI Taxonomy" id="73230"/>
    <lineage>
        <taxon>Eukaryota</taxon>
        <taxon>Fungi</taxon>
        <taxon>Dikarya</taxon>
        <taxon>Ascomycota</taxon>
        <taxon>Pezizomycotina</taxon>
        <taxon>Eurotiomycetes</taxon>
        <taxon>Eurotiomycetidae</taxon>
        <taxon>Onygenales</taxon>
        <taxon>Ajellomycetaceae</taxon>
        <taxon>Emergomyces</taxon>
    </lineage>
</organism>
<protein>
    <submittedName>
        <fullName evidence="3">Uncharacterized protein</fullName>
    </submittedName>
</protein>
<evidence type="ECO:0000313" key="3">
    <source>
        <dbReference type="EMBL" id="KKZ60820.1"/>
    </source>
</evidence>
<keyword evidence="2" id="KW-0812">Transmembrane</keyword>
<reference evidence="4" key="1">
    <citation type="journal article" date="2015" name="PLoS Genet.">
        <title>The dynamic genome and transcriptome of the human fungal pathogen Blastomyces and close relative Emmonsia.</title>
        <authorList>
            <person name="Munoz J.F."/>
            <person name="Gauthier G.M."/>
            <person name="Desjardins C.A."/>
            <person name="Gallo J.E."/>
            <person name="Holder J."/>
            <person name="Sullivan T.D."/>
            <person name="Marty A.J."/>
            <person name="Carmen J.C."/>
            <person name="Chen Z."/>
            <person name="Ding L."/>
            <person name="Gujja S."/>
            <person name="Magrini V."/>
            <person name="Misas E."/>
            <person name="Mitreva M."/>
            <person name="Priest M."/>
            <person name="Saif S."/>
            <person name="Whiston E.A."/>
            <person name="Young S."/>
            <person name="Zeng Q."/>
            <person name="Goldman W.E."/>
            <person name="Mardis E.R."/>
            <person name="Taylor J.W."/>
            <person name="McEwen J.G."/>
            <person name="Clay O.K."/>
            <person name="Klein B.S."/>
            <person name="Cuomo C.A."/>
        </authorList>
    </citation>
    <scope>NUCLEOTIDE SEQUENCE [LARGE SCALE GENOMIC DNA]</scope>
    <source>
        <strain evidence="4">UAMH 3008</strain>
    </source>
</reference>
<dbReference type="VEuPathDB" id="FungiDB:EMCG_04506"/>
<feature type="transmembrane region" description="Helical" evidence="2">
    <location>
        <begin position="228"/>
        <end position="250"/>
    </location>
</feature>
<evidence type="ECO:0000256" key="1">
    <source>
        <dbReference type="SAM" id="MobiDB-lite"/>
    </source>
</evidence>
<keyword evidence="2" id="KW-1133">Transmembrane helix</keyword>